<gene>
    <name evidence="5" type="ORF">CHIRRI_LOCUS337</name>
</gene>
<dbReference type="InterPro" id="IPR008937">
    <property type="entry name" value="Ras-like_GEF"/>
</dbReference>
<dbReference type="InterPro" id="IPR036964">
    <property type="entry name" value="RASGEF_cat_dom_sf"/>
</dbReference>
<dbReference type="InterPro" id="IPR000651">
    <property type="entry name" value="Ras-like_Gua-exchang_fac_N"/>
</dbReference>
<dbReference type="Gene3D" id="1.20.870.10">
    <property type="entry name" value="Son of sevenless (SoS) protein Chain: S domain 1"/>
    <property type="match status" value="1"/>
</dbReference>
<name>A0A9N9RG97_9DIPT</name>
<dbReference type="PANTHER" id="PTHR23113:SF349">
    <property type="match status" value="1"/>
</dbReference>
<evidence type="ECO:0000259" key="4">
    <source>
        <dbReference type="PROSITE" id="PS50212"/>
    </source>
</evidence>
<sequence>MAVYYVASKLSIVACSTHCISQRRRRQNKCQSNKYDKDKSNAKSDEDTDGAECEYKVRDKELINMGYTSSVDTIVGTSRQFPELLCQAGAEIEKDYNKDEAGVAVRYDGIVTDRNGAIINGPLESFINLIIPSSVVDIDHNFIFSFLLSSRIFIQPHELLEKLIESVPENDESLERLVALMGEWTRWFPYDFRGEEIMSLVKHIVARCSANKRLGDIMSDLLSALLIKLTDLSKHEDEMKCYKRPLAESSVVEWPNSSKLAQLLCHVEKKFAKHIGPEEFVQCSQNLIKEEQQQSNYDVPPSSSLSTVATSIITNSFATNPMTASAIQLQDIQNKKKTCNLENYFEWSSRLRLLVANEILQCTSECDRSRKLELWSSVAQHCLLVGNYNSATSILEPICRLQTMWKKILSSTNQQQIDCLLKHIENSQNLNLWSKQTEKSSSGGFSNLNKKQKRIQIITPNSSPPSTLNRSNTTTPSTSTEQSIIKSQSKVGTTNNKLEWVVLPVFEDIVKLAIKAREDCSTRLPNGCIVFSAFNKLSAIVSAFTMHMSNVPISLVNCDEYNIVNHIFTCPLVPEDELYVEFARKATKIESYYDVP</sequence>
<dbReference type="PROSITE" id="PS50212">
    <property type="entry name" value="RASGEF_NTER"/>
    <property type="match status" value="1"/>
</dbReference>
<dbReference type="PANTHER" id="PTHR23113">
    <property type="entry name" value="GUANINE NUCLEOTIDE EXCHANGE FACTOR"/>
    <property type="match status" value="1"/>
</dbReference>
<feature type="domain" description="N-terminal Ras-GEF" evidence="4">
    <location>
        <begin position="114"/>
        <end position="230"/>
    </location>
</feature>
<dbReference type="Gene3D" id="1.10.840.10">
    <property type="entry name" value="Ras guanine-nucleotide exchange factors catalytic domain"/>
    <property type="match status" value="1"/>
</dbReference>
<dbReference type="EMBL" id="OU895877">
    <property type="protein sequence ID" value="CAG9797338.1"/>
    <property type="molecule type" value="Genomic_DNA"/>
</dbReference>
<dbReference type="GO" id="GO:0005886">
    <property type="term" value="C:plasma membrane"/>
    <property type="evidence" value="ECO:0007669"/>
    <property type="project" value="TreeGrafter"/>
</dbReference>
<feature type="compositionally biased region" description="Basic and acidic residues" evidence="3">
    <location>
        <begin position="34"/>
        <end position="45"/>
    </location>
</feature>
<protein>
    <recommendedName>
        <fullName evidence="4">N-terminal Ras-GEF domain-containing protein</fullName>
    </recommendedName>
</protein>
<evidence type="ECO:0000313" key="5">
    <source>
        <dbReference type="EMBL" id="CAG9797338.1"/>
    </source>
</evidence>
<keyword evidence="1 2" id="KW-0344">Guanine-nucleotide releasing factor</keyword>
<dbReference type="AlphaFoldDB" id="A0A9N9RG97"/>
<keyword evidence="6" id="KW-1185">Reference proteome</keyword>
<dbReference type="SMART" id="SM00147">
    <property type="entry name" value="RasGEF"/>
    <property type="match status" value="1"/>
</dbReference>
<evidence type="ECO:0000256" key="2">
    <source>
        <dbReference type="PROSITE-ProRule" id="PRU00135"/>
    </source>
</evidence>
<dbReference type="OrthoDB" id="20825at2759"/>
<feature type="region of interest" description="Disordered" evidence="3">
    <location>
        <begin position="30"/>
        <end position="50"/>
    </location>
</feature>
<reference evidence="5" key="2">
    <citation type="submission" date="2022-10" db="EMBL/GenBank/DDBJ databases">
        <authorList>
            <consortium name="ENA_rothamsted_submissions"/>
            <consortium name="culmorum"/>
            <person name="King R."/>
        </authorList>
    </citation>
    <scope>NUCLEOTIDE SEQUENCE</scope>
</reference>
<evidence type="ECO:0000256" key="3">
    <source>
        <dbReference type="SAM" id="MobiDB-lite"/>
    </source>
</evidence>
<dbReference type="SUPFAM" id="SSF48366">
    <property type="entry name" value="Ras GEF"/>
    <property type="match status" value="1"/>
</dbReference>
<accession>A0A9N9RG97</accession>
<dbReference type="Pfam" id="PF00617">
    <property type="entry name" value="RasGEF"/>
    <property type="match status" value="1"/>
</dbReference>
<reference evidence="5" key="1">
    <citation type="submission" date="2022-01" db="EMBL/GenBank/DDBJ databases">
        <authorList>
            <person name="King R."/>
        </authorList>
    </citation>
    <scope>NUCLEOTIDE SEQUENCE</scope>
</reference>
<proteinExistence type="predicted"/>
<dbReference type="InterPro" id="IPR001895">
    <property type="entry name" value="RASGEF_cat_dom"/>
</dbReference>
<evidence type="ECO:0000313" key="6">
    <source>
        <dbReference type="Proteomes" id="UP001153620"/>
    </source>
</evidence>
<feature type="compositionally biased region" description="Low complexity" evidence="3">
    <location>
        <begin position="459"/>
        <end position="480"/>
    </location>
</feature>
<dbReference type="GO" id="GO:0007265">
    <property type="term" value="P:Ras protein signal transduction"/>
    <property type="evidence" value="ECO:0007669"/>
    <property type="project" value="TreeGrafter"/>
</dbReference>
<evidence type="ECO:0000256" key="1">
    <source>
        <dbReference type="ARBA" id="ARBA00022658"/>
    </source>
</evidence>
<dbReference type="InterPro" id="IPR023578">
    <property type="entry name" value="Ras_GEF_dom_sf"/>
</dbReference>
<organism evidence="5 6">
    <name type="scientific">Chironomus riparius</name>
    <dbReference type="NCBI Taxonomy" id="315576"/>
    <lineage>
        <taxon>Eukaryota</taxon>
        <taxon>Metazoa</taxon>
        <taxon>Ecdysozoa</taxon>
        <taxon>Arthropoda</taxon>
        <taxon>Hexapoda</taxon>
        <taxon>Insecta</taxon>
        <taxon>Pterygota</taxon>
        <taxon>Neoptera</taxon>
        <taxon>Endopterygota</taxon>
        <taxon>Diptera</taxon>
        <taxon>Nematocera</taxon>
        <taxon>Chironomoidea</taxon>
        <taxon>Chironomidae</taxon>
        <taxon>Chironominae</taxon>
        <taxon>Chironomus</taxon>
    </lineage>
</organism>
<feature type="region of interest" description="Disordered" evidence="3">
    <location>
        <begin position="458"/>
        <end position="488"/>
    </location>
</feature>
<dbReference type="GO" id="GO:0005085">
    <property type="term" value="F:guanyl-nucleotide exchange factor activity"/>
    <property type="evidence" value="ECO:0007669"/>
    <property type="project" value="UniProtKB-KW"/>
</dbReference>
<dbReference type="Proteomes" id="UP001153620">
    <property type="component" value="Chromosome 1"/>
</dbReference>